<feature type="chain" id="PRO_5047157582" description="Secreted protein" evidence="1">
    <location>
        <begin position="19"/>
        <end position="84"/>
    </location>
</feature>
<reference evidence="2" key="2">
    <citation type="submission" date="2025-09" db="UniProtKB">
        <authorList>
            <consortium name="Ensembl"/>
        </authorList>
    </citation>
    <scope>IDENTIFICATION</scope>
</reference>
<evidence type="ECO:0008006" key="4">
    <source>
        <dbReference type="Google" id="ProtNLM"/>
    </source>
</evidence>
<protein>
    <recommendedName>
        <fullName evidence="4">Secreted protein</fullName>
    </recommendedName>
</protein>
<keyword evidence="1" id="KW-0732">Signal</keyword>
<dbReference type="Ensembl" id="ENSCWAT00000009509.1">
    <property type="protein sequence ID" value="ENSCWAP00000008752.1"/>
    <property type="gene ID" value="ENSCWAG00000006779.1"/>
</dbReference>
<evidence type="ECO:0000313" key="2">
    <source>
        <dbReference type="Ensembl" id="ENSCWAP00000008752.1"/>
    </source>
</evidence>
<organism evidence="2 3">
    <name type="scientific">Catagonus wagneri</name>
    <name type="common">Chacoan peccary</name>
    <dbReference type="NCBI Taxonomy" id="51154"/>
    <lineage>
        <taxon>Eukaryota</taxon>
        <taxon>Metazoa</taxon>
        <taxon>Chordata</taxon>
        <taxon>Craniata</taxon>
        <taxon>Vertebrata</taxon>
        <taxon>Euteleostomi</taxon>
        <taxon>Mammalia</taxon>
        <taxon>Eutheria</taxon>
        <taxon>Laurasiatheria</taxon>
        <taxon>Artiodactyla</taxon>
        <taxon>Suina</taxon>
        <taxon>Tayassuidae</taxon>
        <taxon>Catagonus</taxon>
    </lineage>
</organism>
<reference evidence="2" key="1">
    <citation type="submission" date="2025-08" db="UniProtKB">
        <authorList>
            <consortium name="Ensembl"/>
        </authorList>
    </citation>
    <scope>IDENTIFICATION</scope>
</reference>
<keyword evidence="3" id="KW-1185">Reference proteome</keyword>
<dbReference type="GeneTree" id="ENSGT00910000148375"/>
<sequence>MYLKPSLFLVLYFLSGNCKEVVLRNKLNKNRQPSALPVFLFLWSLSMRKSVFELPAAVTGRSQPLLRAFLEPQPSCVLPSRPLM</sequence>
<proteinExistence type="predicted"/>
<feature type="signal peptide" evidence="1">
    <location>
        <begin position="1"/>
        <end position="18"/>
    </location>
</feature>
<dbReference type="AlphaFoldDB" id="A0A8C3YFM5"/>
<accession>A0A8C3YFM5</accession>
<evidence type="ECO:0000256" key="1">
    <source>
        <dbReference type="SAM" id="SignalP"/>
    </source>
</evidence>
<dbReference type="Proteomes" id="UP000694540">
    <property type="component" value="Unplaced"/>
</dbReference>
<name>A0A8C3YFM5_9CETA</name>
<evidence type="ECO:0000313" key="3">
    <source>
        <dbReference type="Proteomes" id="UP000694540"/>
    </source>
</evidence>